<accession>A0ABP8G3R6</accession>
<sequence>MTHVINSLLFETRCPDETLSFNLRYNFAQTYQQQITEVIDEVCSQYVTDDELIQIDKLELDLGVFSTHTLGTDFKSVLRATFEKQLSQHLSKTEPAKRQQQTQLSQAETLAYFLLNGTLPWFANEDGIDINEIAQKVLVNQANMFRHFFYQNRFKAWVWQRVLFQLNPASKQLVIQLAPDLKKSEELFTVWITALTNKATGLSSNTALQQQLADVSNVLLHNAQLLFKEPDDVQLLHQVFENHIEEIFKSEAVLVARLKTELTGIIAGNSSIPTASPISKEQADELIKAAIANAESSVPATFASESETAADEGEKYAVKYAGIVLLHPFLKTFFTRLNLLDDNQWKNMDAAFRAVHLLKYLSNGEQEVPEYSLVFEKILCGLSVNTPIPLNVQLTPDETEQATMLLTDVIGHWSALKNSSIDALRETFLKRDGLITKKENSWLLQVEQKTFDVLLDMIPWGYATISLPWNKYLLYVEW</sequence>
<dbReference type="EMBL" id="BAABFT010000003">
    <property type="protein sequence ID" value="GAA4316890.1"/>
    <property type="molecule type" value="Genomic_DNA"/>
</dbReference>
<gene>
    <name evidence="1" type="ORF">GCM10023149_14180</name>
</gene>
<protein>
    <submittedName>
        <fullName evidence="1">Uncharacterized protein</fullName>
    </submittedName>
</protein>
<reference evidence="2" key="1">
    <citation type="journal article" date="2019" name="Int. J. Syst. Evol. Microbiol.">
        <title>The Global Catalogue of Microorganisms (GCM) 10K type strain sequencing project: providing services to taxonomists for standard genome sequencing and annotation.</title>
        <authorList>
            <consortium name="The Broad Institute Genomics Platform"/>
            <consortium name="The Broad Institute Genome Sequencing Center for Infectious Disease"/>
            <person name="Wu L."/>
            <person name="Ma J."/>
        </authorList>
    </citation>
    <scope>NUCLEOTIDE SEQUENCE [LARGE SCALE GENOMIC DNA]</scope>
    <source>
        <strain evidence="2">JCM 17705</strain>
    </source>
</reference>
<comment type="caution">
    <text evidence="1">The sequence shown here is derived from an EMBL/GenBank/DDBJ whole genome shotgun (WGS) entry which is preliminary data.</text>
</comment>
<dbReference type="InterPro" id="IPR045538">
    <property type="entry name" value="CIS_TMP"/>
</dbReference>
<evidence type="ECO:0000313" key="2">
    <source>
        <dbReference type="Proteomes" id="UP001500582"/>
    </source>
</evidence>
<keyword evidence="2" id="KW-1185">Reference proteome</keyword>
<proteinExistence type="predicted"/>
<organism evidence="1 2">
    <name type="scientific">Mucilaginibacter gynuensis</name>
    <dbReference type="NCBI Taxonomy" id="1302236"/>
    <lineage>
        <taxon>Bacteria</taxon>
        <taxon>Pseudomonadati</taxon>
        <taxon>Bacteroidota</taxon>
        <taxon>Sphingobacteriia</taxon>
        <taxon>Sphingobacteriales</taxon>
        <taxon>Sphingobacteriaceae</taxon>
        <taxon>Mucilaginibacter</taxon>
    </lineage>
</organism>
<dbReference type="Pfam" id="PF19268">
    <property type="entry name" value="CIS_TMP"/>
    <property type="match status" value="1"/>
</dbReference>
<dbReference type="RefSeq" id="WP_345210323.1">
    <property type="nucleotide sequence ID" value="NZ_BAABFT010000003.1"/>
</dbReference>
<evidence type="ECO:0000313" key="1">
    <source>
        <dbReference type="EMBL" id="GAA4316890.1"/>
    </source>
</evidence>
<name>A0ABP8G3R6_9SPHI</name>
<dbReference type="Proteomes" id="UP001500582">
    <property type="component" value="Unassembled WGS sequence"/>
</dbReference>